<accession>A0A183SGS3</accession>
<evidence type="ECO:0000313" key="3">
    <source>
        <dbReference type="WBParaSite" id="SSLN_0000352401-mRNA-1"/>
    </source>
</evidence>
<dbReference type="Proteomes" id="UP000275846">
    <property type="component" value="Unassembled WGS sequence"/>
</dbReference>
<gene>
    <name evidence="1" type="ORF">SSLN_LOCUS3421</name>
</gene>
<name>A0A183SGS3_SCHSO</name>
<organism evidence="3">
    <name type="scientific">Schistocephalus solidus</name>
    <name type="common">Tapeworm</name>
    <dbReference type="NCBI Taxonomy" id="70667"/>
    <lineage>
        <taxon>Eukaryota</taxon>
        <taxon>Metazoa</taxon>
        <taxon>Spiralia</taxon>
        <taxon>Lophotrochozoa</taxon>
        <taxon>Platyhelminthes</taxon>
        <taxon>Cestoda</taxon>
        <taxon>Eucestoda</taxon>
        <taxon>Diphyllobothriidea</taxon>
        <taxon>Diphyllobothriidae</taxon>
        <taxon>Schistocephalus</taxon>
    </lineage>
</organism>
<evidence type="ECO:0000313" key="2">
    <source>
        <dbReference type="Proteomes" id="UP000275846"/>
    </source>
</evidence>
<reference evidence="3" key="1">
    <citation type="submission" date="2016-06" db="UniProtKB">
        <authorList>
            <consortium name="WormBaseParasite"/>
        </authorList>
    </citation>
    <scope>IDENTIFICATION</scope>
</reference>
<proteinExistence type="predicted"/>
<protein>
    <submittedName>
        <fullName evidence="1 3">Uncharacterized protein</fullName>
    </submittedName>
</protein>
<evidence type="ECO:0000313" key="1">
    <source>
        <dbReference type="EMBL" id="VDL89806.1"/>
    </source>
</evidence>
<keyword evidence="2" id="KW-1185">Reference proteome</keyword>
<sequence length="148" mass="17089">MIRGLLQYCHARLCKYRQRIDQEKARCCEFRGEYSTKMLQQRVTELARELKATRDAALENIFRKLPNPKPSRSVILVHSLSSTKLTKVQLQVLWHEAYFKKADAKPVSVIVAVESVINQTAVTVETKNLIRHQVFSLLVAHKPHEILP</sequence>
<dbReference type="EMBL" id="UYSU01032534">
    <property type="protein sequence ID" value="VDL89806.1"/>
    <property type="molecule type" value="Genomic_DNA"/>
</dbReference>
<dbReference type="AlphaFoldDB" id="A0A183SGS3"/>
<reference evidence="1 2" key="2">
    <citation type="submission" date="2018-11" db="EMBL/GenBank/DDBJ databases">
        <authorList>
            <consortium name="Pathogen Informatics"/>
        </authorList>
    </citation>
    <scope>NUCLEOTIDE SEQUENCE [LARGE SCALE GENOMIC DNA]</scope>
    <source>
        <strain evidence="1 2">NST_G2</strain>
    </source>
</reference>
<dbReference type="WBParaSite" id="SSLN_0000352401-mRNA-1">
    <property type="protein sequence ID" value="SSLN_0000352401-mRNA-1"/>
    <property type="gene ID" value="SSLN_0000352401"/>
</dbReference>